<dbReference type="RefSeq" id="WP_083343962.1">
    <property type="nucleotide sequence ID" value="NZ_LT629690.1"/>
</dbReference>
<dbReference type="SUPFAM" id="SSF46626">
    <property type="entry name" value="Cytochrome c"/>
    <property type="match status" value="1"/>
</dbReference>
<dbReference type="InterPro" id="IPR051811">
    <property type="entry name" value="Cytochrome_c550/c551-like"/>
</dbReference>
<accession>A0A1G7GMQ8</accession>
<name>A0A1G7GMQ8_9BACT</name>
<keyword evidence="8" id="KW-0732">Signal</keyword>
<evidence type="ECO:0000259" key="9">
    <source>
        <dbReference type="PROSITE" id="PS51007"/>
    </source>
</evidence>
<dbReference type="EMBL" id="LT629690">
    <property type="protein sequence ID" value="SDE89333.1"/>
    <property type="molecule type" value="Genomic_DNA"/>
</dbReference>
<evidence type="ECO:0000256" key="7">
    <source>
        <dbReference type="SAM" id="MobiDB-lite"/>
    </source>
</evidence>
<evidence type="ECO:0000256" key="6">
    <source>
        <dbReference type="PROSITE-ProRule" id="PRU00433"/>
    </source>
</evidence>
<dbReference type="GO" id="GO:0020037">
    <property type="term" value="F:heme binding"/>
    <property type="evidence" value="ECO:0007669"/>
    <property type="project" value="InterPro"/>
</dbReference>
<dbReference type="OrthoDB" id="7933886at2"/>
<dbReference type="PROSITE" id="PS51007">
    <property type="entry name" value="CYTC"/>
    <property type="match status" value="1"/>
</dbReference>
<organism evidence="10 11">
    <name type="scientific">Terriglobus roseus</name>
    <dbReference type="NCBI Taxonomy" id="392734"/>
    <lineage>
        <taxon>Bacteria</taxon>
        <taxon>Pseudomonadati</taxon>
        <taxon>Acidobacteriota</taxon>
        <taxon>Terriglobia</taxon>
        <taxon>Terriglobales</taxon>
        <taxon>Acidobacteriaceae</taxon>
        <taxon>Terriglobus</taxon>
    </lineage>
</organism>
<sequence length="120" mass="13038">MTRHRPTPQLAFILLFAMFLLTAQRSFALDPQSEAVKAGAVLFGKSGCTYCHGPAGAGTERAPSLRGVSSRRSDEQIRHQIHDGGQMMPPFGEALTEDEIAQLSAFLQAKDAWDLVPPSK</sequence>
<dbReference type="AlphaFoldDB" id="A0A1G7GMQ8"/>
<evidence type="ECO:0000256" key="3">
    <source>
        <dbReference type="ARBA" id="ARBA00022723"/>
    </source>
</evidence>
<dbReference type="Proteomes" id="UP000182427">
    <property type="component" value="Chromosome I"/>
</dbReference>
<dbReference type="InterPro" id="IPR009056">
    <property type="entry name" value="Cyt_c-like_dom"/>
</dbReference>
<dbReference type="GO" id="GO:0009055">
    <property type="term" value="F:electron transfer activity"/>
    <property type="evidence" value="ECO:0007669"/>
    <property type="project" value="InterPro"/>
</dbReference>
<dbReference type="Pfam" id="PF13442">
    <property type="entry name" value="Cytochrome_CBB3"/>
    <property type="match status" value="1"/>
</dbReference>
<keyword evidence="3 6" id="KW-0479">Metal-binding</keyword>
<keyword evidence="11" id="KW-1185">Reference proteome</keyword>
<gene>
    <name evidence="10" type="ORF">SAMN05444167_0743</name>
</gene>
<evidence type="ECO:0000256" key="4">
    <source>
        <dbReference type="ARBA" id="ARBA00022982"/>
    </source>
</evidence>
<evidence type="ECO:0000256" key="1">
    <source>
        <dbReference type="ARBA" id="ARBA00022448"/>
    </source>
</evidence>
<evidence type="ECO:0000256" key="5">
    <source>
        <dbReference type="ARBA" id="ARBA00023004"/>
    </source>
</evidence>
<reference evidence="10 11" key="1">
    <citation type="submission" date="2016-10" db="EMBL/GenBank/DDBJ databases">
        <authorList>
            <person name="de Groot N.N."/>
        </authorList>
    </citation>
    <scope>NUCLEOTIDE SEQUENCE [LARGE SCALE GENOMIC DNA]</scope>
    <source>
        <strain evidence="10 11">GAS232</strain>
    </source>
</reference>
<evidence type="ECO:0000313" key="10">
    <source>
        <dbReference type="EMBL" id="SDE89333.1"/>
    </source>
</evidence>
<keyword evidence="4" id="KW-0249">Electron transport</keyword>
<dbReference type="PANTHER" id="PTHR37823">
    <property type="entry name" value="CYTOCHROME C-553-LIKE"/>
    <property type="match status" value="1"/>
</dbReference>
<dbReference type="GO" id="GO:0046872">
    <property type="term" value="F:metal ion binding"/>
    <property type="evidence" value="ECO:0007669"/>
    <property type="project" value="UniProtKB-KW"/>
</dbReference>
<dbReference type="PANTHER" id="PTHR37823:SF1">
    <property type="entry name" value="CYTOCHROME C-553-LIKE"/>
    <property type="match status" value="1"/>
</dbReference>
<feature type="domain" description="Cytochrome c" evidence="9">
    <location>
        <begin position="34"/>
        <end position="111"/>
    </location>
</feature>
<protein>
    <submittedName>
        <fullName evidence="10">Cytochrome c, mono-and diheme variants</fullName>
    </submittedName>
</protein>
<dbReference type="InterPro" id="IPR036909">
    <property type="entry name" value="Cyt_c-like_dom_sf"/>
</dbReference>
<feature type="chain" id="PRO_5009241176" evidence="8">
    <location>
        <begin position="29"/>
        <end position="120"/>
    </location>
</feature>
<keyword evidence="2 6" id="KW-0349">Heme</keyword>
<proteinExistence type="predicted"/>
<evidence type="ECO:0000256" key="2">
    <source>
        <dbReference type="ARBA" id="ARBA00022617"/>
    </source>
</evidence>
<keyword evidence="5 6" id="KW-0408">Iron</keyword>
<keyword evidence="1" id="KW-0813">Transport</keyword>
<feature type="region of interest" description="Disordered" evidence="7">
    <location>
        <begin position="54"/>
        <end position="76"/>
    </location>
</feature>
<feature type="signal peptide" evidence="8">
    <location>
        <begin position="1"/>
        <end position="28"/>
    </location>
</feature>
<evidence type="ECO:0000256" key="8">
    <source>
        <dbReference type="SAM" id="SignalP"/>
    </source>
</evidence>
<dbReference type="Gene3D" id="1.10.760.10">
    <property type="entry name" value="Cytochrome c-like domain"/>
    <property type="match status" value="1"/>
</dbReference>
<evidence type="ECO:0000313" key="11">
    <source>
        <dbReference type="Proteomes" id="UP000182427"/>
    </source>
</evidence>